<keyword evidence="3 8" id="KW-0479">Metal-binding</keyword>
<dbReference type="GO" id="GO:0016840">
    <property type="term" value="F:carbon-nitrogen lyase activity"/>
    <property type="evidence" value="ECO:0007669"/>
    <property type="project" value="UniProtKB-UniRule"/>
</dbReference>
<evidence type="ECO:0000256" key="7">
    <source>
        <dbReference type="ARBA" id="ARBA00023239"/>
    </source>
</evidence>
<evidence type="ECO:0000256" key="3">
    <source>
        <dbReference type="ARBA" id="ARBA00022723"/>
    </source>
</evidence>
<dbReference type="AlphaFoldDB" id="A0A451EQ05"/>
<keyword evidence="5 8" id="KW-0408">Iron</keyword>
<keyword evidence="2 8" id="KW-0949">S-adenosyl-L-methionine</keyword>
<name>A0A451EQ05_9GAMM</name>
<dbReference type="InterPro" id="IPR058240">
    <property type="entry name" value="rSAM_sf"/>
</dbReference>
<evidence type="ECO:0000259" key="9">
    <source>
        <dbReference type="PROSITE" id="PS51918"/>
    </source>
</evidence>
<dbReference type="GO" id="GO:0051539">
    <property type="term" value="F:4 iron, 4 sulfur cluster binding"/>
    <property type="evidence" value="ECO:0007669"/>
    <property type="project" value="UniProtKB-UniRule"/>
</dbReference>
<dbReference type="Pfam" id="PF04055">
    <property type="entry name" value="Radical_SAM"/>
    <property type="match status" value="1"/>
</dbReference>
<dbReference type="PANTHER" id="PTHR42836:SF1">
    <property type="entry name" value="7-CARBOXY-7-DEAZAGUANINE SYNTHASE"/>
    <property type="match status" value="1"/>
</dbReference>
<keyword evidence="7 8" id="KW-0456">Lyase</keyword>
<gene>
    <name evidence="8 10" type="primary">queE</name>
    <name evidence="10" type="ORF">DM558_14515</name>
</gene>
<comment type="cofactor">
    <cofactor evidence="8">
        <name>Mg(2+)</name>
        <dbReference type="ChEBI" id="CHEBI:18420"/>
    </cofactor>
</comment>
<dbReference type="Proteomes" id="UP000273143">
    <property type="component" value="Chromosome"/>
</dbReference>
<dbReference type="InterPro" id="IPR007197">
    <property type="entry name" value="rSAM"/>
</dbReference>
<evidence type="ECO:0000256" key="6">
    <source>
        <dbReference type="ARBA" id="ARBA00023014"/>
    </source>
</evidence>
<evidence type="ECO:0000256" key="4">
    <source>
        <dbReference type="ARBA" id="ARBA00022842"/>
    </source>
</evidence>
<dbReference type="UniPathway" id="UPA00391"/>
<evidence type="ECO:0000256" key="8">
    <source>
        <dbReference type="HAMAP-Rule" id="MF_00917"/>
    </source>
</evidence>
<dbReference type="EMBL" id="CP029822">
    <property type="protein sequence ID" value="AZS51904.1"/>
    <property type="molecule type" value="Genomic_DNA"/>
</dbReference>
<dbReference type="PANTHER" id="PTHR42836">
    <property type="entry name" value="7-CARBOXY-7-DEAZAGUANINE SYNTHASE"/>
    <property type="match status" value="1"/>
</dbReference>
<organism evidence="10 11">
    <name type="scientific">Entomomonas moraniae</name>
    <dbReference type="NCBI Taxonomy" id="2213226"/>
    <lineage>
        <taxon>Bacteria</taxon>
        <taxon>Pseudomonadati</taxon>
        <taxon>Pseudomonadota</taxon>
        <taxon>Gammaproteobacteria</taxon>
        <taxon>Pseudomonadales</taxon>
        <taxon>Pseudomonadaceae</taxon>
        <taxon>Entomomonas</taxon>
    </lineage>
</organism>
<evidence type="ECO:0000256" key="5">
    <source>
        <dbReference type="ARBA" id="ARBA00023004"/>
    </source>
</evidence>
<keyword evidence="8" id="KW-0671">Queuosine biosynthesis</keyword>
<evidence type="ECO:0000256" key="1">
    <source>
        <dbReference type="ARBA" id="ARBA00022485"/>
    </source>
</evidence>
<dbReference type="SUPFAM" id="SSF102114">
    <property type="entry name" value="Radical SAM enzymes"/>
    <property type="match status" value="1"/>
</dbReference>
<sequence>MKLRITEVFYSLQGESRTIGLPTVFIRLTGCPLRCQYCDTTYAFKGGEIMALEAIMAKVASYNPRHVCVTGGEPLAQPDCIPLLVELCDKGYEVSLETSGALDISKTDTRVSRVVDFKTPDSQEMNRNLYENVDFLTKNDQVKFVICSKNDYDWAKTKLIQYNLTERVNEIIFSPSYQQVKAQALADWIVADNLPVRFQLQLHKILWNDEPGH</sequence>
<evidence type="ECO:0000313" key="11">
    <source>
        <dbReference type="Proteomes" id="UP000273143"/>
    </source>
</evidence>
<reference evidence="11" key="1">
    <citation type="submission" date="2018-06" db="EMBL/GenBank/DDBJ databases">
        <title>Complete genome of Pseudomonas insecticola strain QZS01.</title>
        <authorList>
            <person name="Wang J."/>
            <person name="Su Q."/>
        </authorList>
    </citation>
    <scope>NUCLEOTIDE SEQUENCE [LARGE SCALE GENOMIC DNA]</scope>
    <source>
        <strain evidence="11">QZS01</strain>
    </source>
</reference>
<feature type="domain" description="Radical SAM core" evidence="9">
    <location>
        <begin position="18"/>
        <end position="209"/>
    </location>
</feature>
<dbReference type="RefSeq" id="WP_127164578.1">
    <property type="nucleotide sequence ID" value="NZ_CP029822.1"/>
</dbReference>
<accession>A0A451EQ05</accession>
<feature type="binding site" evidence="8">
    <location>
        <begin position="12"/>
        <end position="14"/>
    </location>
    <ligand>
        <name>substrate</name>
    </ligand>
</feature>
<dbReference type="CDD" id="cd01335">
    <property type="entry name" value="Radical_SAM"/>
    <property type="match status" value="1"/>
</dbReference>
<feature type="binding site" evidence="8">
    <location>
        <position position="31"/>
    </location>
    <ligand>
        <name>[4Fe-4S] cluster</name>
        <dbReference type="ChEBI" id="CHEBI:49883"/>
        <note>4Fe-4S-S-AdoMet</note>
    </ligand>
</feature>
<dbReference type="InterPro" id="IPR013785">
    <property type="entry name" value="Aldolase_TIM"/>
</dbReference>
<keyword evidence="4 8" id="KW-0460">Magnesium</keyword>
<keyword evidence="6 8" id="KW-0411">Iron-sulfur</keyword>
<feature type="binding site" evidence="8">
    <location>
        <begin position="37"/>
        <end position="39"/>
    </location>
    <ligand>
        <name>S-adenosyl-L-methionine</name>
        <dbReference type="ChEBI" id="CHEBI:59789"/>
    </ligand>
</feature>
<dbReference type="GO" id="GO:0008616">
    <property type="term" value="P:tRNA queuosine(34) biosynthetic process"/>
    <property type="evidence" value="ECO:0007669"/>
    <property type="project" value="UniProtKB-UniRule"/>
</dbReference>
<comment type="subunit">
    <text evidence="8">Homodimer.</text>
</comment>
<protein>
    <recommendedName>
        <fullName evidence="8">7-carboxy-7-deazaguanine synthase</fullName>
        <shortName evidence="8">CDG synthase</shortName>
        <ecNumber evidence="8">4.3.99.3</ecNumber>
    </recommendedName>
    <alternativeName>
        <fullName evidence="8">Queuosine biosynthesis protein QueE</fullName>
    </alternativeName>
</protein>
<comment type="pathway">
    <text evidence="8">Purine metabolism; 7-cyano-7-deazaguanine biosynthesis.</text>
</comment>
<keyword evidence="1 8" id="KW-0004">4Fe-4S</keyword>
<dbReference type="EC" id="4.3.99.3" evidence="8"/>
<comment type="similarity">
    <text evidence="8">Belongs to the radical SAM superfamily. 7-carboxy-7-deazaguanine synthase family.</text>
</comment>
<feature type="binding site" evidence="8">
    <location>
        <position position="70"/>
    </location>
    <ligand>
        <name>substrate</name>
    </ligand>
</feature>
<dbReference type="SFLD" id="SFLDS00029">
    <property type="entry name" value="Radical_SAM"/>
    <property type="match status" value="1"/>
</dbReference>
<feature type="binding site" evidence="8">
    <location>
        <position position="40"/>
    </location>
    <ligand>
        <name>Mg(2+)</name>
        <dbReference type="ChEBI" id="CHEBI:18420"/>
    </ligand>
</feature>
<dbReference type="InterPro" id="IPR024924">
    <property type="entry name" value="7-CO-7-deazaguanine_synth-like"/>
</dbReference>
<dbReference type="HAMAP" id="MF_00917">
    <property type="entry name" value="QueE"/>
    <property type="match status" value="1"/>
</dbReference>
<feature type="binding site" evidence="8">
    <location>
        <position position="38"/>
    </location>
    <ligand>
        <name>[4Fe-4S] cluster</name>
        <dbReference type="ChEBI" id="CHEBI:49883"/>
        <note>4Fe-4S-S-AdoMet</note>
    </ligand>
</feature>
<evidence type="ECO:0000256" key="2">
    <source>
        <dbReference type="ARBA" id="ARBA00022691"/>
    </source>
</evidence>
<dbReference type="InterPro" id="IPR027621">
    <property type="entry name" value="rSAM_QueE_gams"/>
</dbReference>
<dbReference type="GO" id="GO:1904047">
    <property type="term" value="F:S-adenosyl-L-methionine binding"/>
    <property type="evidence" value="ECO:0007669"/>
    <property type="project" value="UniProtKB-UniRule"/>
</dbReference>
<proteinExistence type="inferred from homology"/>
<dbReference type="PIRSF" id="PIRSF000370">
    <property type="entry name" value="QueE"/>
    <property type="match status" value="1"/>
</dbReference>
<dbReference type="KEGG" id="emo:DM558_14515"/>
<comment type="cofactor">
    <cofactor evidence="8">
        <name>[4Fe-4S] cluster</name>
        <dbReference type="ChEBI" id="CHEBI:49883"/>
    </cofactor>
    <text evidence="8">Binds 1 [4Fe-4S] cluster. The cluster is coordinated with 3 cysteines and an exchangeable S-adenosyl-L-methionine.</text>
</comment>
<comment type="function">
    <text evidence="8">Catalyzes the complex heterocyclic radical-mediated conversion of 6-carboxy-5,6,7,8-tetrahydropterin (CPH4) to 7-carboxy-7-deazaguanine (CDG), a step common to the biosynthetic pathways of all 7-deazapurine-containing compounds.</text>
</comment>
<dbReference type="PROSITE" id="PS51918">
    <property type="entry name" value="RADICAL_SAM"/>
    <property type="match status" value="1"/>
</dbReference>
<comment type="caution">
    <text evidence="8">Lacks conserved residue(s) required for the propagation of feature annotation.</text>
</comment>
<feature type="binding site" evidence="8">
    <location>
        <position position="27"/>
    </location>
    <ligand>
        <name>substrate</name>
    </ligand>
</feature>
<dbReference type="Gene3D" id="3.20.20.70">
    <property type="entry name" value="Aldolase class I"/>
    <property type="match status" value="1"/>
</dbReference>
<feature type="binding site" evidence="8">
    <location>
        <position position="35"/>
    </location>
    <ligand>
        <name>[4Fe-4S] cluster</name>
        <dbReference type="ChEBI" id="CHEBI:49883"/>
        <note>4Fe-4S-S-AdoMet</note>
    </ligand>
</feature>
<feature type="binding site" evidence="8">
    <location>
        <position position="72"/>
    </location>
    <ligand>
        <name>S-adenosyl-L-methionine</name>
        <dbReference type="ChEBI" id="CHEBI:59789"/>
    </ligand>
</feature>
<comment type="catalytic activity">
    <reaction evidence="8">
        <text>6-carboxy-5,6,7,8-tetrahydropterin + H(+) = 7-carboxy-7-carbaguanine + NH4(+)</text>
        <dbReference type="Rhea" id="RHEA:27974"/>
        <dbReference type="ChEBI" id="CHEBI:15378"/>
        <dbReference type="ChEBI" id="CHEBI:28938"/>
        <dbReference type="ChEBI" id="CHEBI:61032"/>
        <dbReference type="ChEBI" id="CHEBI:61036"/>
        <dbReference type="EC" id="4.3.99.3"/>
    </reaction>
</comment>
<dbReference type="NCBIfam" id="TIGR04349">
    <property type="entry name" value="rSAM_QueE_gams"/>
    <property type="match status" value="1"/>
</dbReference>
<dbReference type="GO" id="GO:0000287">
    <property type="term" value="F:magnesium ion binding"/>
    <property type="evidence" value="ECO:0007669"/>
    <property type="project" value="UniProtKB-UniRule"/>
</dbReference>
<comment type="cofactor">
    <cofactor evidence="8">
        <name>S-adenosyl-L-methionine</name>
        <dbReference type="ChEBI" id="CHEBI:59789"/>
    </cofactor>
    <text evidence="8">Binds 1 S-adenosyl-L-methionine per subunit.</text>
</comment>
<evidence type="ECO:0000313" key="10">
    <source>
        <dbReference type="EMBL" id="AZS51904.1"/>
    </source>
</evidence>
<keyword evidence="11" id="KW-1185">Reference proteome</keyword>